<dbReference type="Proteomes" id="UP001595632">
    <property type="component" value="Unassembled WGS sequence"/>
</dbReference>
<comment type="caution">
    <text evidence="3">The sequence shown here is derived from an EMBL/GenBank/DDBJ whole genome shotgun (WGS) entry which is preliminary data.</text>
</comment>
<reference evidence="4" key="1">
    <citation type="journal article" date="2019" name="Int. J. Syst. Evol. Microbiol.">
        <title>The Global Catalogue of Microorganisms (GCM) 10K type strain sequencing project: providing services to taxonomists for standard genome sequencing and annotation.</title>
        <authorList>
            <consortium name="The Broad Institute Genomics Platform"/>
            <consortium name="The Broad Institute Genome Sequencing Center for Infectious Disease"/>
            <person name="Wu L."/>
            <person name="Ma J."/>
        </authorList>
    </citation>
    <scope>NUCLEOTIDE SEQUENCE [LARGE SCALE GENOMIC DNA]</scope>
    <source>
        <strain evidence="4">KCTC 52366</strain>
    </source>
</reference>
<evidence type="ECO:0000259" key="2">
    <source>
        <dbReference type="Pfam" id="PF04909"/>
    </source>
</evidence>
<name>A0ABV7GXS4_9RHOB</name>
<sequence>MTVADDVAALLARLESGRDLVIDGDVHITDPDRLPDWQRKRRAANPDYYHGRTISAEDAVAEMDAAGVDMALVWQNPAATEYGDDPAANYQALLEANRYIADAARRFPGRFIPAGWTDPKALGLDGALRLVDELTGALGMAIVKMNPAQNAYRMASEPVMATVARIVERGAVPAFHFGSDTPYTPAEDLRAVAEAFPQVPVIGVHMGGGGAAYPDSDETYAKARAHGLEVPNIFYVLSAKRDTHIESDLIAYTAAGPEAAARIACASDAPYGRMTWNFGGYRAMFGALAQGQGNPDPRLAPGMFTDTVVAGYMGNNLARLAASAIRRWQAVHADQVAM</sequence>
<evidence type="ECO:0000313" key="3">
    <source>
        <dbReference type="EMBL" id="MFC3143937.1"/>
    </source>
</evidence>
<keyword evidence="4" id="KW-1185">Reference proteome</keyword>
<dbReference type="PANTHER" id="PTHR21240">
    <property type="entry name" value="2-AMINO-3-CARBOXYLMUCONATE-6-SEMIALDEHYDE DECARBOXYLASE"/>
    <property type="match status" value="1"/>
</dbReference>
<dbReference type="InterPro" id="IPR006680">
    <property type="entry name" value="Amidohydro-rel"/>
</dbReference>
<evidence type="ECO:0000313" key="4">
    <source>
        <dbReference type="Proteomes" id="UP001595632"/>
    </source>
</evidence>
<proteinExistence type="predicted"/>
<dbReference type="Gene3D" id="3.20.20.140">
    <property type="entry name" value="Metal-dependent hydrolases"/>
    <property type="match status" value="1"/>
</dbReference>
<keyword evidence="1" id="KW-0456">Lyase</keyword>
<accession>A0ABV7GXS4</accession>
<dbReference type="InterPro" id="IPR032466">
    <property type="entry name" value="Metal_Hydrolase"/>
</dbReference>
<evidence type="ECO:0000256" key="1">
    <source>
        <dbReference type="ARBA" id="ARBA00023239"/>
    </source>
</evidence>
<dbReference type="Pfam" id="PF04909">
    <property type="entry name" value="Amidohydro_2"/>
    <property type="match status" value="1"/>
</dbReference>
<organism evidence="3 4">
    <name type="scientific">Psychromarinibacter halotolerans</name>
    <dbReference type="NCBI Taxonomy" id="1775175"/>
    <lineage>
        <taxon>Bacteria</taxon>
        <taxon>Pseudomonadati</taxon>
        <taxon>Pseudomonadota</taxon>
        <taxon>Alphaproteobacteria</taxon>
        <taxon>Rhodobacterales</taxon>
        <taxon>Paracoccaceae</taxon>
        <taxon>Psychromarinibacter</taxon>
    </lineage>
</organism>
<protein>
    <submittedName>
        <fullName evidence="3">Amidohydrolase family protein</fullName>
    </submittedName>
</protein>
<feature type="domain" description="Amidohydrolase-related" evidence="2">
    <location>
        <begin position="22"/>
        <end position="264"/>
    </location>
</feature>
<dbReference type="PANTHER" id="PTHR21240:SF19">
    <property type="entry name" value="CATALYTIC_ HYDROLASE"/>
    <property type="match status" value="1"/>
</dbReference>
<gene>
    <name evidence="3" type="ORF">ACFOGP_14540</name>
</gene>
<dbReference type="RefSeq" id="WP_275631208.1">
    <property type="nucleotide sequence ID" value="NZ_JARGYD010000001.1"/>
</dbReference>
<dbReference type="SUPFAM" id="SSF51556">
    <property type="entry name" value="Metallo-dependent hydrolases"/>
    <property type="match status" value="1"/>
</dbReference>
<dbReference type="EMBL" id="JBHRTB010000010">
    <property type="protein sequence ID" value="MFC3143937.1"/>
    <property type="molecule type" value="Genomic_DNA"/>
</dbReference>
<dbReference type="InterPro" id="IPR032465">
    <property type="entry name" value="ACMSD"/>
</dbReference>